<accession>A0AAV4LAQ0</accession>
<evidence type="ECO:0000256" key="1">
    <source>
        <dbReference type="SAM" id="Phobius"/>
    </source>
</evidence>
<organism evidence="2 3">
    <name type="scientific">Collibacillus ludicampi</name>
    <dbReference type="NCBI Taxonomy" id="2771369"/>
    <lineage>
        <taxon>Bacteria</taxon>
        <taxon>Bacillati</taxon>
        <taxon>Bacillota</taxon>
        <taxon>Bacilli</taxon>
        <taxon>Bacillales</taxon>
        <taxon>Alicyclobacillaceae</taxon>
        <taxon>Collibacillus</taxon>
    </lineage>
</organism>
<sequence length="68" mass="7485">MGINGIHAIFQIAGVGIIAAVLTTLFKHYGKEEFAQLATLTGFIVILIMVVSYLDDLFTKIRSVFLIQ</sequence>
<dbReference type="EMBL" id="BOQE01000001">
    <property type="protein sequence ID" value="GIM44562.1"/>
    <property type="molecule type" value="Genomic_DNA"/>
</dbReference>
<keyword evidence="1" id="KW-0812">Transmembrane</keyword>
<proteinExistence type="predicted"/>
<dbReference type="Proteomes" id="UP001057291">
    <property type="component" value="Unassembled WGS sequence"/>
</dbReference>
<comment type="caution">
    <text evidence="2">The sequence shown here is derived from an EMBL/GenBank/DDBJ whole genome shotgun (WGS) entry which is preliminary data.</text>
</comment>
<evidence type="ECO:0000313" key="2">
    <source>
        <dbReference type="EMBL" id="GIM44562.1"/>
    </source>
</evidence>
<keyword evidence="3" id="KW-1185">Reference proteome</keyword>
<dbReference type="AlphaFoldDB" id="A0AAV4LAQ0"/>
<reference evidence="2" key="1">
    <citation type="journal article" date="2023" name="Int. J. Syst. Evol. Microbiol.">
        <title>Collibacillus ludicampi gen. nov., sp. nov., a new soil bacterium of the family Alicyclobacillaceae.</title>
        <authorList>
            <person name="Jojima T."/>
            <person name="Ioku Y."/>
            <person name="Fukuta Y."/>
            <person name="Shirasaka N."/>
            <person name="Matsumura Y."/>
            <person name="Mori M."/>
        </authorList>
    </citation>
    <scope>NUCLEOTIDE SEQUENCE</scope>
    <source>
        <strain evidence="2">TP075</strain>
    </source>
</reference>
<dbReference type="NCBIfam" id="TIGR02848">
    <property type="entry name" value="spore_III_AC"/>
    <property type="match status" value="1"/>
</dbReference>
<evidence type="ECO:0000313" key="3">
    <source>
        <dbReference type="Proteomes" id="UP001057291"/>
    </source>
</evidence>
<protein>
    <submittedName>
        <fullName evidence="2">Stage III sporulation protein AC</fullName>
    </submittedName>
</protein>
<gene>
    <name evidence="2" type="primary">spoIIIAC</name>
    <name evidence="2" type="ORF">DNHGIG_01110</name>
</gene>
<keyword evidence="1" id="KW-1133">Transmembrane helix</keyword>
<name>A0AAV4LAQ0_9BACL</name>
<dbReference type="RefSeq" id="WP_282197835.1">
    <property type="nucleotide sequence ID" value="NZ_BOQE01000001.1"/>
</dbReference>
<keyword evidence="1" id="KW-0472">Membrane</keyword>
<feature type="transmembrane region" description="Helical" evidence="1">
    <location>
        <begin position="6"/>
        <end position="25"/>
    </location>
</feature>
<feature type="transmembrane region" description="Helical" evidence="1">
    <location>
        <begin position="37"/>
        <end position="54"/>
    </location>
</feature>
<dbReference type="InterPro" id="IPR025664">
    <property type="entry name" value="Spore_III_AC/AD"/>
</dbReference>
<dbReference type="InterPro" id="IPR009570">
    <property type="entry name" value="Spore_III_AC"/>
</dbReference>
<dbReference type="Pfam" id="PF06686">
    <property type="entry name" value="SpoIIIAC"/>
    <property type="match status" value="1"/>
</dbReference>